<dbReference type="AlphaFoldDB" id="A0AAJ0FB34"/>
<reference evidence="2" key="1">
    <citation type="submission" date="2023-06" db="EMBL/GenBank/DDBJ databases">
        <title>Genome-scale phylogeny and comparative genomics of the fungal order Sordariales.</title>
        <authorList>
            <consortium name="Lawrence Berkeley National Laboratory"/>
            <person name="Hensen N."/>
            <person name="Bonometti L."/>
            <person name="Westerberg I."/>
            <person name="Brannstrom I.O."/>
            <person name="Guillou S."/>
            <person name="Cros-Aarteil S."/>
            <person name="Calhoun S."/>
            <person name="Haridas S."/>
            <person name="Kuo A."/>
            <person name="Mondo S."/>
            <person name="Pangilinan J."/>
            <person name="Riley R."/>
            <person name="Labutti K."/>
            <person name="Andreopoulos B."/>
            <person name="Lipzen A."/>
            <person name="Chen C."/>
            <person name="Yanf M."/>
            <person name="Daum C."/>
            <person name="Ng V."/>
            <person name="Clum A."/>
            <person name="Steindorff A."/>
            <person name="Ohm R."/>
            <person name="Martin F."/>
            <person name="Silar P."/>
            <person name="Natvig D."/>
            <person name="Lalanne C."/>
            <person name="Gautier V."/>
            <person name="Ament-Velasquez S.L."/>
            <person name="Kruys A."/>
            <person name="Hutchinson M.I."/>
            <person name="Powell A.J."/>
            <person name="Barry K."/>
            <person name="Miller A.N."/>
            <person name="Grigoriev I.V."/>
            <person name="Debuchy R."/>
            <person name="Gladieux P."/>
            <person name="Thoren M.H."/>
            <person name="Johannesson H."/>
        </authorList>
    </citation>
    <scope>NUCLEOTIDE SEQUENCE</scope>
    <source>
        <strain evidence="2">PSN4</strain>
    </source>
</reference>
<evidence type="ECO:0000313" key="2">
    <source>
        <dbReference type="EMBL" id="KAK1754889.1"/>
    </source>
</evidence>
<gene>
    <name evidence="2" type="ORF">QBC47DRAFT_382070</name>
</gene>
<keyword evidence="3" id="KW-1185">Reference proteome</keyword>
<feature type="compositionally biased region" description="Acidic residues" evidence="1">
    <location>
        <begin position="1210"/>
        <end position="1220"/>
    </location>
</feature>
<evidence type="ECO:0008006" key="4">
    <source>
        <dbReference type="Google" id="ProtNLM"/>
    </source>
</evidence>
<comment type="caution">
    <text evidence="2">The sequence shown here is derived from an EMBL/GenBank/DDBJ whole genome shotgun (WGS) entry which is preliminary data.</text>
</comment>
<feature type="region of interest" description="Disordered" evidence="1">
    <location>
        <begin position="1210"/>
        <end position="1232"/>
    </location>
</feature>
<name>A0AAJ0FB34_9PEZI</name>
<evidence type="ECO:0000256" key="1">
    <source>
        <dbReference type="SAM" id="MobiDB-lite"/>
    </source>
</evidence>
<dbReference type="EMBL" id="MU839834">
    <property type="protein sequence ID" value="KAK1754889.1"/>
    <property type="molecule type" value="Genomic_DNA"/>
</dbReference>
<accession>A0AAJ0FB34</accession>
<sequence>MDPISTLGAAAGGIQLVDFAARAFVGSLKLVRELRDAPARVEALLADVERSTSRILHISDVLLKPGATFFDNLSADHFARLSSCSLQVRRAMDDLRQLLASLCESGKASSSSVQRKMAVRRLWRAVVTVQKQDEVANMLEKVDRLNLELIRELEVVGLEMQAASSQTSAAILAAVHESQHATAVRLDQADETDRRTQEELGHALQKLESLVDIGSEIRGMAKQSAVQSAEIAEIVTDTVAGVSLANEGIRDVRHDIKDQFTVLRTETQSQNRSAEASAREIRADIAALSNTIAAVLANSNNVSAPQMLQQVSELEAEDRARMGYLVSRKLVRYPNALQAAYDNTRRAHVGFRQCKCSPSSSLQQSRRWRRLEFSYASESDHRPTCPRYKFGTRSWSYMLKVQLFPVINKTVELVAGTTAGAGCWSIAPPLRFRGVVRRSDSPIFRLFDELPLQCAKAVESNRIFSVKNIWNNGKPKSVSLLWESEKTSKFLDHAIHMIEEAVVRGQASGADVDEYGNTLLFEVFNLAVSFCDQWQQFSSQLRSLLFLALDTGSDTWSRVEISSARPLTYLYKCILYGSLNLRVTALEFALSGPSSSEDLKVFFLEESNSMGILSTVLDASFMDYSFPRRSFLRAFMKKPEIAGELGYGDLAIAILRRSLSDVERLAVSLPDVGWECGPNAQLTLLELALGWSEGLAYLSSLDLCPADAFFTAVDRQDIVSLRVLLRSTLPLFSPLHGCCRRVSSSRMTRHALWCFWAVCYHQEQFPPPGGPIPDELRVQMFQEVAREFRWRCQALNALAISVLSDQEKTAFALSPNTILDAKAPAVYDALASRVSVPAWLQCCGTTSVYGAPPYLETRHLDILYQAGFRVVDTPDGSGLTPLLHCVSRLRLGNGVMGRVPEPLSVRVSWFLQHGANPIFTIGECAKTWPTVLFYVTADLSEEALRLSVDSSVKRSLNRASDLTDGCKCFCSVEGCIAPFMFWRCRFGAYHAWKEPGVASCRCRHLTRNRMLQRYSVLCNLGDMQMGRTLQALCRLEIFERMGMAHTCCSITREGEWETGFERQYIQQRVTRPDEDRLALQEEDSELASQLDMFMAEYASASAAYDGPVRELWNLWWRVVDMILPPLTWLEACCHKRTGAISDRRDKRERNALVRAGYDPDNAFPTIIQAHFDKYRGVFSGSPWPEQPKAPMETNAGDSQCGGYFLSEDFDESSGLDDEEPNSFWESDHDFSGDEEDDVVGWVSSAPHHHIFHPGPSSFFHLLYL</sequence>
<evidence type="ECO:0000313" key="3">
    <source>
        <dbReference type="Proteomes" id="UP001239445"/>
    </source>
</evidence>
<protein>
    <recommendedName>
        <fullName evidence="4">Fungal N-terminal domain-containing protein</fullName>
    </recommendedName>
</protein>
<dbReference type="Proteomes" id="UP001239445">
    <property type="component" value="Unassembled WGS sequence"/>
</dbReference>
<organism evidence="2 3">
    <name type="scientific">Echria macrotheca</name>
    <dbReference type="NCBI Taxonomy" id="438768"/>
    <lineage>
        <taxon>Eukaryota</taxon>
        <taxon>Fungi</taxon>
        <taxon>Dikarya</taxon>
        <taxon>Ascomycota</taxon>
        <taxon>Pezizomycotina</taxon>
        <taxon>Sordariomycetes</taxon>
        <taxon>Sordariomycetidae</taxon>
        <taxon>Sordariales</taxon>
        <taxon>Schizotheciaceae</taxon>
        <taxon>Echria</taxon>
    </lineage>
</organism>
<proteinExistence type="predicted"/>